<keyword evidence="2 4" id="KW-0238">DNA-binding</keyword>
<keyword evidence="3" id="KW-0804">Transcription</keyword>
<evidence type="ECO:0000256" key="4">
    <source>
        <dbReference type="PROSITE-ProRule" id="PRU00335"/>
    </source>
</evidence>
<sequence length="201" mass="21440">MARTVAERLDVLPLLAEVFREHGYEGASLSLISKATGLGKGSLYHFFPGGKEEMASAVLGEIDGWFETNVFRPLREAEEPEAAVAAMFVTAGDYFRSGRRVCLVGALSLSDARDRFASRLRDYFARWVSALAAALARAGHPPEAANALAEEAVGGIQGAVVLARALDRPEVFERILSGLRGRCLVRPDAAAAQRAQPAGAA</sequence>
<dbReference type="PANTHER" id="PTHR47506:SF1">
    <property type="entry name" value="HTH-TYPE TRANSCRIPTIONAL REGULATOR YJDC"/>
    <property type="match status" value="1"/>
</dbReference>
<dbReference type="PROSITE" id="PS50977">
    <property type="entry name" value="HTH_TETR_2"/>
    <property type="match status" value="1"/>
</dbReference>
<reference evidence="6 7" key="1">
    <citation type="journal article" date="2016" name="Genome Announc.">
        <title>Complete Genome Sequence of Methylobacterium populi P-1M, Isolated from Pink-Pigmented Household Biofilm.</title>
        <authorList>
            <person name="Morohoshi T."/>
            <person name="Ikeda T."/>
        </authorList>
    </citation>
    <scope>NUCLEOTIDE SEQUENCE [LARGE SCALE GENOMIC DNA]</scope>
    <source>
        <strain evidence="6 7">P-1M</strain>
    </source>
</reference>
<feature type="domain" description="HTH tetR-type" evidence="5">
    <location>
        <begin position="5"/>
        <end position="65"/>
    </location>
</feature>
<dbReference type="Pfam" id="PF00440">
    <property type="entry name" value="TetR_N"/>
    <property type="match status" value="1"/>
</dbReference>
<dbReference type="PANTHER" id="PTHR47506">
    <property type="entry name" value="TRANSCRIPTIONAL REGULATORY PROTEIN"/>
    <property type="match status" value="1"/>
</dbReference>
<evidence type="ECO:0000256" key="2">
    <source>
        <dbReference type="ARBA" id="ARBA00023125"/>
    </source>
</evidence>
<dbReference type="AlphaFoldDB" id="A0A160PGV7"/>
<dbReference type="RefSeq" id="WP_096486055.1">
    <property type="nucleotide sequence ID" value="NZ_AP014809.1"/>
</dbReference>
<keyword evidence="1" id="KW-0805">Transcription regulation</keyword>
<evidence type="ECO:0000256" key="3">
    <source>
        <dbReference type="ARBA" id="ARBA00023163"/>
    </source>
</evidence>
<dbReference type="InterPro" id="IPR036271">
    <property type="entry name" value="Tet_transcr_reg_TetR-rel_C_sf"/>
</dbReference>
<evidence type="ECO:0000313" key="6">
    <source>
        <dbReference type="EMBL" id="BAU92026.1"/>
    </source>
</evidence>
<dbReference type="InterPro" id="IPR054156">
    <property type="entry name" value="YxaF_TetR_C"/>
</dbReference>
<gene>
    <name evidence="6" type="ORF">MPPM_3421</name>
</gene>
<accession>A0A160PGV7</accession>
<dbReference type="SUPFAM" id="SSF46689">
    <property type="entry name" value="Homeodomain-like"/>
    <property type="match status" value="1"/>
</dbReference>
<dbReference type="OrthoDB" id="9811084at2"/>
<evidence type="ECO:0000256" key="1">
    <source>
        <dbReference type="ARBA" id="ARBA00023015"/>
    </source>
</evidence>
<feature type="DNA-binding region" description="H-T-H motif" evidence="4">
    <location>
        <begin position="28"/>
        <end position="47"/>
    </location>
</feature>
<organism evidence="6 7">
    <name type="scientific">Methylorubrum populi</name>
    <dbReference type="NCBI Taxonomy" id="223967"/>
    <lineage>
        <taxon>Bacteria</taxon>
        <taxon>Pseudomonadati</taxon>
        <taxon>Pseudomonadota</taxon>
        <taxon>Alphaproteobacteria</taxon>
        <taxon>Hyphomicrobiales</taxon>
        <taxon>Methylobacteriaceae</taxon>
        <taxon>Methylorubrum</taxon>
    </lineage>
</organism>
<dbReference type="Pfam" id="PF21993">
    <property type="entry name" value="TetR_C_13_2"/>
    <property type="match status" value="1"/>
</dbReference>
<evidence type="ECO:0000313" key="7">
    <source>
        <dbReference type="Proteomes" id="UP000218288"/>
    </source>
</evidence>
<dbReference type="Gene3D" id="1.10.357.10">
    <property type="entry name" value="Tetracycline Repressor, domain 2"/>
    <property type="match status" value="1"/>
</dbReference>
<dbReference type="InterPro" id="IPR009057">
    <property type="entry name" value="Homeodomain-like_sf"/>
</dbReference>
<name>A0A160PGV7_9HYPH</name>
<dbReference type="InterPro" id="IPR001647">
    <property type="entry name" value="HTH_TetR"/>
</dbReference>
<protein>
    <submittedName>
        <fullName evidence="6">TetR family transcriptional regulator</fullName>
    </submittedName>
</protein>
<dbReference type="SUPFAM" id="SSF48498">
    <property type="entry name" value="Tetracyclin repressor-like, C-terminal domain"/>
    <property type="match status" value="1"/>
</dbReference>
<dbReference type="Proteomes" id="UP000218288">
    <property type="component" value="Chromosome"/>
</dbReference>
<proteinExistence type="predicted"/>
<dbReference type="GO" id="GO:0003677">
    <property type="term" value="F:DNA binding"/>
    <property type="evidence" value="ECO:0007669"/>
    <property type="project" value="UniProtKB-UniRule"/>
</dbReference>
<dbReference type="EMBL" id="AP014809">
    <property type="protein sequence ID" value="BAU92026.1"/>
    <property type="molecule type" value="Genomic_DNA"/>
</dbReference>
<evidence type="ECO:0000259" key="5">
    <source>
        <dbReference type="PROSITE" id="PS50977"/>
    </source>
</evidence>